<dbReference type="AlphaFoldDB" id="A0AAD7EE45"/>
<organism evidence="3 4">
    <name type="scientific">Mycena albidolilacea</name>
    <dbReference type="NCBI Taxonomy" id="1033008"/>
    <lineage>
        <taxon>Eukaryota</taxon>
        <taxon>Fungi</taxon>
        <taxon>Dikarya</taxon>
        <taxon>Basidiomycota</taxon>
        <taxon>Agaricomycotina</taxon>
        <taxon>Agaricomycetes</taxon>
        <taxon>Agaricomycetidae</taxon>
        <taxon>Agaricales</taxon>
        <taxon>Marasmiineae</taxon>
        <taxon>Mycenaceae</taxon>
        <taxon>Mycena</taxon>
    </lineage>
</organism>
<dbReference type="Proteomes" id="UP001218218">
    <property type="component" value="Unassembled WGS sequence"/>
</dbReference>
<evidence type="ECO:0000313" key="4">
    <source>
        <dbReference type="Proteomes" id="UP001218218"/>
    </source>
</evidence>
<dbReference type="Pfam" id="PF00261">
    <property type="entry name" value="Tropomyosin"/>
    <property type="match status" value="2"/>
</dbReference>
<feature type="region of interest" description="Disordered" evidence="2">
    <location>
        <begin position="1"/>
        <end position="44"/>
    </location>
</feature>
<reference evidence="3" key="1">
    <citation type="submission" date="2023-03" db="EMBL/GenBank/DDBJ databases">
        <title>Massive genome expansion in bonnet fungi (Mycena s.s.) driven by repeated elements and novel gene families across ecological guilds.</title>
        <authorList>
            <consortium name="Lawrence Berkeley National Laboratory"/>
            <person name="Harder C.B."/>
            <person name="Miyauchi S."/>
            <person name="Viragh M."/>
            <person name="Kuo A."/>
            <person name="Thoen E."/>
            <person name="Andreopoulos B."/>
            <person name="Lu D."/>
            <person name="Skrede I."/>
            <person name="Drula E."/>
            <person name="Henrissat B."/>
            <person name="Morin E."/>
            <person name="Kohler A."/>
            <person name="Barry K."/>
            <person name="LaButti K."/>
            <person name="Morin E."/>
            <person name="Salamov A."/>
            <person name="Lipzen A."/>
            <person name="Mereny Z."/>
            <person name="Hegedus B."/>
            <person name="Baldrian P."/>
            <person name="Stursova M."/>
            <person name="Weitz H."/>
            <person name="Taylor A."/>
            <person name="Grigoriev I.V."/>
            <person name="Nagy L.G."/>
            <person name="Martin F."/>
            <person name="Kauserud H."/>
        </authorList>
    </citation>
    <scope>NUCLEOTIDE SEQUENCE</scope>
    <source>
        <strain evidence="3">CBHHK002</strain>
    </source>
</reference>
<keyword evidence="1" id="KW-0175">Coiled coil</keyword>
<comment type="caution">
    <text evidence="3">The sequence shown here is derived from an EMBL/GenBank/DDBJ whole genome shotgun (WGS) entry which is preliminary data.</text>
</comment>
<dbReference type="EMBL" id="JARIHO010000067">
    <property type="protein sequence ID" value="KAJ7314430.1"/>
    <property type="molecule type" value="Genomic_DNA"/>
</dbReference>
<dbReference type="InterPro" id="IPR000533">
    <property type="entry name" value="Tropomyosin"/>
</dbReference>
<evidence type="ECO:0000256" key="2">
    <source>
        <dbReference type="SAM" id="MobiDB-lite"/>
    </source>
</evidence>
<evidence type="ECO:0000256" key="1">
    <source>
        <dbReference type="ARBA" id="ARBA00023054"/>
    </source>
</evidence>
<dbReference type="SUPFAM" id="SSF57997">
    <property type="entry name" value="Tropomyosin"/>
    <property type="match status" value="1"/>
</dbReference>
<feature type="compositionally biased region" description="Basic and acidic residues" evidence="2">
    <location>
        <begin position="58"/>
        <end position="76"/>
    </location>
</feature>
<name>A0AAD7EE45_9AGAR</name>
<evidence type="ECO:0000313" key="3">
    <source>
        <dbReference type="EMBL" id="KAJ7314430.1"/>
    </source>
</evidence>
<keyword evidence="4" id="KW-1185">Reference proteome</keyword>
<accession>A0AAD7EE45</accession>
<dbReference type="Gene3D" id="1.20.5.340">
    <property type="match status" value="2"/>
</dbReference>
<sequence length="162" mass="18685">MSDRIREKMNQLRGEVEAATKRAEEAEAKNKNLEQQLLEKEHETKSLTIKLEQLDSQLEKAEHSIADSKADRDAGESTKMTNEGLTRKIQLLEDELDAAEKNVKETVEKLRQVDVKAEHFERQVQRAEQERDMWEKKYEDAVAKFKAAEKDLADLEASMADL</sequence>
<gene>
    <name evidence="3" type="ORF">DFH08DRAFT_1087305</name>
</gene>
<proteinExistence type="predicted"/>
<protein>
    <submittedName>
        <fullName evidence="3">Actin filament-coating protein tropomyosin</fullName>
    </submittedName>
</protein>
<feature type="region of interest" description="Disordered" evidence="2">
    <location>
        <begin position="58"/>
        <end position="86"/>
    </location>
</feature>